<evidence type="ECO:0000313" key="2">
    <source>
        <dbReference type="EMBL" id="KAJ5146204.1"/>
    </source>
</evidence>
<dbReference type="Pfam" id="PF10153">
    <property type="entry name" value="Efg1"/>
    <property type="match status" value="1"/>
</dbReference>
<dbReference type="Proteomes" id="UP001149079">
    <property type="component" value="Unassembled WGS sequence"/>
</dbReference>
<reference evidence="2" key="2">
    <citation type="journal article" date="2023" name="IMA Fungus">
        <title>Comparative genomic study of the Penicillium genus elucidates a diverse pangenome and 15 lateral gene transfer events.</title>
        <authorList>
            <person name="Petersen C."/>
            <person name="Sorensen T."/>
            <person name="Nielsen M.R."/>
            <person name="Sondergaard T.E."/>
            <person name="Sorensen J.L."/>
            <person name="Fitzpatrick D.A."/>
            <person name="Frisvad J.C."/>
            <person name="Nielsen K.L."/>
        </authorList>
    </citation>
    <scope>NUCLEOTIDE SEQUENCE</scope>
    <source>
        <strain evidence="2">IBT 22155</strain>
    </source>
</reference>
<keyword evidence="3" id="KW-1185">Reference proteome</keyword>
<dbReference type="GeneID" id="81400682"/>
<feature type="signal peptide" evidence="1">
    <location>
        <begin position="1"/>
        <end position="19"/>
    </location>
</feature>
<protein>
    <recommendedName>
        <fullName evidence="4">Apple domain-containing protein</fullName>
    </recommendedName>
</protein>
<accession>A0A9W9HFM5</accession>
<dbReference type="RefSeq" id="XP_056526678.1">
    <property type="nucleotide sequence ID" value="XM_056661512.1"/>
</dbReference>
<dbReference type="EMBL" id="JAPQKL010000001">
    <property type="protein sequence ID" value="KAJ5146204.1"/>
    <property type="molecule type" value="Genomic_DNA"/>
</dbReference>
<feature type="chain" id="PRO_5040961397" description="Apple domain-containing protein" evidence="1">
    <location>
        <begin position="20"/>
        <end position="329"/>
    </location>
</feature>
<gene>
    <name evidence="2" type="ORF">N7515_000768</name>
</gene>
<proteinExistence type="predicted"/>
<sequence>MNLQALLSVLPLVVSLAQAQAITPQQHFNQLCPTNDGQEVEIQPGLFATYHCRKAVASTIPVTANTAADPDACLLACEQSSGCAGSMWSGRSGASCYLVQHSGEPSLRNMDRVVYMTYRRATDPFAEDEVVDPFPSECEDELEDCKEREQALNSQLETCTSQLTATEASARCTRDNGKITRTRGKSWEIQCSKEAECLKAAQNIGTRDNLQQCIEACADRSTCKFVSWKVSAKDCWVSDANRKTANKQSNCFTRREKEKYLDSKEKSRLAEKIDICQVNLNYTIYYPLTEEYISLYPKTNGKPDAKDINANEPKPLMWAIVEKCMEEKT</sequence>
<evidence type="ECO:0000313" key="3">
    <source>
        <dbReference type="Proteomes" id="UP001149079"/>
    </source>
</evidence>
<comment type="caution">
    <text evidence="2">The sequence shown here is derived from an EMBL/GenBank/DDBJ whole genome shotgun (WGS) entry which is preliminary data.</text>
</comment>
<name>A0A9W9HFM5_9EURO</name>
<dbReference type="GO" id="GO:0006364">
    <property type="term" value="P:rRNA processing"/>
    <property type="evidence" value="ECO:0007669"/>
    <property type="project" value="InterPro"/>
</dbReference>
<keyword evidence="1" id="KW-0732">Signal</keyword>
<dbReference type="OrthoDB" id="4459764at2759"/>
<dbReference type="AlphaFoldDB" id="A0A9W9HFM5"/>
<reference evidence="2" key="1">
    <citation type="submission" date="2022-11" db="EMBL/GenBank/DDBJ databases">
        <authorList>
            <person name="Petersen C."/>
        </authorList>
    </citation>
    <scope>NUCLEOTIDE SEQUENCE</scope>
    <source>
        <strain evidence="2">IBT 22155</strain>
    </source>
</reference>
<dbReference type="InterPro" id="IPR019310">
    <property type="entry name" value="Efg1"/>
</dbReference>
<evidence type="ECO:0008006" key="4">
    <source>
        <dbReference type="Google" id="ProtNLM"/>
    </source>
</evidence>
<organism evidence="2 3">
    <name type="scientific">Penicillium bovifimosum</name>
    <dbReference type="NCBI Taxonomy" id="126998"/>
    <lineage>
        <taxon>Eukaryota</taxon>
        <taxon>Fungi</taxon>
        <taxon>Dikarya</taxon>
        <taxon>Ascomycota</taxon>
        <taxon>Pezizomycotina</taxon>
        <taxon>Eurotiomycetes</taxon>
        <taxon>Eurotiomycetidae</taxon>
        <taxon>Eurotiales</taxon>
        <taxon>Aspergillaceae</taxon>
        <taxon>Penicillium</taxon>
    </lineage>
</organism>
<evidence type="ECO:0000256" key="1">
    <source>
        <dbReference type="SAM" id="SignalP"/>
    </source>
</evidence>